<evidence type="ECO:0000256" key="3">
    <source>
        <dbReference type="ARBA" id="ARBA00022695"/>
    </source>
</evidence>
<feature type="binding site" evidence="8">
    <location>
        <position position="295"/>
    </location>
    <ligand>
        <name>Mg(2+)</name>
        <dbReference type="ChEBI" id="CHEBI:18420"/>
    </ligand>
</feature>
<accession>A0A6M2BV69</accession>
<comment type="cofactor">
    <cofactor evidence="8">
        <name>Mg(2+)</name>
        <dbReference type="ChEBI" id="CHEBI:18420"/>
    </cofactor>
    <cofactor evidence="8">
        <name>Mn(2+)</name>
        <dbReference type="ChEBI" id="CHEBI:29035"/>
    </cofactor>
</comment>
<feature type="region of interest" description="Disordered" evidence="9">
    <location>
        <begin position="1"/>
        <end position="21"/>
    </location>
</feature>
<comment type="catalytic activity">
    <reaction evidence="8">
        <text>L-seryl-[protein] + ATP = 3-O-(5'-adenylyl)-L-seryl-[protein] + diphosphate</text>
        <dbReference type="Rhea" id="RHEA:58120"/>
        <dbReference type="Rhea" id="RHEA-COMP:9863"/>
        <dbReference type="Rhea" id="RHEA-COMP:15073"/>
        <dbReference type="ChEBI" id="CHEBI:29999"/>
        <dbReference type="ChEBI" id="CHEBI:30616"/>
        <dbReference type="ChEBI" id="CHEBI:33019"/>
        <dbReference type="ChEBI" id="CHEBI:142516"/>
        <dbReference type="EC" id="2.7.7.108"/>
    </reaction>
</comment>
<reference evidence="10 11" key="1">
    <citation type="journal article" date="2014" name="Int. J. Syst. Evol. Microbiol.">
        <title>Solimonas terrae sp. nov., isolated from soil.</title>
        <authorList>
            <person name="Kim S.J."/>
            <person name="Moon J.Y."/>
            <person name="Weon H.Y."/>
            <person name="Ahn J.H."/>
            <person name="Chen W.M."/>
            <person name="Kwon S.W."/>
        </authorList>
    </citation>
    <scope>NUCLEOTIDE SEQUENCE [LARGE SCALE GENOMIC DNA]</scope>
    <source>
        <strain evidence="10 11">KIS83-12</strain>
    </source>
</reference>
<dbReference type="GO" id="GO:0030145">
    <property type="term" value="F:manganese ion binding"/>
    <property type="evidence" value="ECO:0007669"/>
    <property type="project" value="UniProtKB-UniRule"/>
</dbReference>
<feature type="binding site" evidence="8">
    <location>
        <position position="135"/>
    </location>
    <ligand>
        <name>ATP</name>
        <dbReference type="ChEBI" id="CHEBI:30616"/>
    </ligand>
</feature>
<dbReference type="GO" id="GO:0070733">
    <property type="term" value="F:AMPylase activity"/>
    <property type="evidence" value="ECO:0007669"/>
    <property type="project" value="UniProtKB-EC"/>
</dbReference>
<keyword evidence="6 8" id="KW-0067">ATP-binding</keyword>
<keyword evidence="11" id="KW-1185">Reference proteome</keyword>
<feature type="binding site" evidence="8">
    <location>
        <position position="168"/>
    </location>
    <ligand>
        <name>ATP</name>
        <dbReference type="ChEBI" id="CHEBI:30616"/>
    </ligand>
</feature>
<comment type="catalytic activity">
    <reaction evidence="8">
        <text>L-seryl-[protein] + UTP = O-(5'-uridylyl)-L-seryl-[protein] + diphosphate</text>
        <dbReference type="Rhea" id="RHEA:64604"/>
        <dbReference type="Rhea" id="RHEA-COMP:9863"/>
        <dbReference type="Rhea" id="RHEA-COMP:16635"/>
        <dbReference type="ChEBI" id="CHEBI:29999"/>
        <dbReference type="ChEBI" id="CHEBI:33019"/>
        <dbReference type="ChEBI" id="CHEBI:46398"/>
        <dbReference type="ChEBI" id="CHEBI:156051"/>
    </reaction>
</comment>
<evidence type="ECO:0000256" key="6">
    <source>
        <dbReference type="ARBA" id="ARBA00022840"/>
    </source>
</evidence>
<comment type="catalytic activity">
    <reaction evidence="8">
        <text>L-tyrosyl-[protein] + UTP = O-(5'-uridylyl)-L-tyrosyl-[protein] + diphosphate</text>
        <dbReference type="Rhea" id="RHEA:83887"/>
        <dbReference type="Rhea" id="RHEA-COMP:10136"/>
        <dbReference type="Rhea" id="RHEA-COMP:20238"/>
        <dbReference type="ChEBI" id="CHEBI:33019"/>
        <dbReference type="ChEBI" id="CHEBI:46398"/>
        <dbReference type="ChEBI" id="CHEBI:46858"/>
        <dbReference type="ChEBI" id="CHEBI:90602"/>
    </reaction>
</comment>
<comment type="caution">
    <text evidence="10">The sequence shown here is derived from an EMBL/GenBank/DDBJ whole genome shotgun (WGS) entry which is preliminary data.</text>
</comment>
<feature type="binding site" evidence="8">
    <location>
        <position position="134"/>
    </location>
    <ligand>
        <name>ATP</name>
        <dbReference type="ChEBI" id="CHEBI:30616"/>
    </ligand>
</feature>
<proteinExistence type="inferred from homology"/>
<feature type="binding site" evidence="8">
    <location>
        <position position="304"/>
    </location>
    <ligand>
        <name>Mg(2+)</name>
        <dbReference type="ChEBI" id="CHEBI:18420"/>
    </ligand>
</feature>
<keyword evidence="2 8" id="KW-0808">Transferase</keyword>
<dbReference type="EMBL" id="JAAMOW010000008">
    <property type="protein sequence ID" value="NGY06091.1"/>
    <property type="molecule type" value="Genomic_DNA"/>
</dbReference>
<feature type="binding site" evidence="8">
    <location>
        <position position="155"/>
    </location>
    <ligand>
        <name>ATP</name>
        <dbReference type="ChEBI" id="CHEBI:30616"/>
    </ligand>
</feature>
<comment type="catalytic activity">
    <reaction evidence="8">
        <text>L-histidyl-[protein] + UTP = N(tele)-(5'-uridylyl)-L-histidyl-[protein] + diphosphate</text>
        <dbReference type="Rhea" id="RHEA:83891"/>
        <dbReference type="Rhea" id="RHEA-COMP:9745"/>
        <dbReference type="Rhea" id="RHEA-COMP:20239"/>
        <dbReference type="ChEBI" id="CHEBI:29979"/>
        <dbReference type="ChEBI" id="CHEBI:33019"/>
        <dbReference type="ChEBI" id="CHEBI:46398"/>
        <dbReference type="ChEBI" id="CHEBI:233474"/>
    </reaction>
</comment>
<keyword evidence="8" id="KW-0464">Manganese</keyword>
<protein>
    <recommendedName>
        <fullName evidence="8">Protein nucleotidyltransferase YdiU</fullName>
        <ecNumber evidence="8">2.7.7.-</ecNumber>
    </recommendedName>
    <alternativeName>
        <fullName evidence="8">Protein adenylyltransferase YdiU</fullName>
        <ecNumber evidence="8">2.7.7.108</ecNumber>
    </alternativeName>
    <alternativeName>
        <fullName evidence="8">Protein uridylyltransferase YdiU</fullName>
        <ecNumber evidence="8">2.7.7.-</ecNumber>
    </alternativeName>
</protein>
<evidence type="ECO:0000313" key="10">
    <source>
        <dbReference type="EMBL" id="NGY06091.1"/>
    </source>
</evidence>
<keyword evidence="5 8" id="KW-0547">Nucleotide-binding</keyword>
<comment type="catalytic activity">
    <reaction evidence="8">
        <text>L-tyrosyl-[protein] + ATP = O-(5'-adenylyl)-L-tyrosyl-[protein] + diphosphate</text>
        <dbReference type="Rhea" id="RHEA:54288"/>
        <dbReference type="Rhea" id="RHEA-COMP:10136"/>
        <dbReference type="Rhea" id="RHEA-COMP:13846"/>
        <dbReference type="ChEBI" id="CHEBI:30616"/>
        <dbReference type="ChEBI" id="CHEBI:33019"/>
        <dbReference type="ChEBI" id="CHEBI:46858"/>
        <dbReference type="ChEBI" id="CHEBI:83624"/>
        <dbReference type="EC" id="2.7.7.108"/>
    </reaction>
</comment>
<feature type="binding site" evidence="8">
    <location>
        <position position="132"/>
    </location>
    <ligand>
        <name>ATP</name>
        <dbReference type="ChEBI" id="CHEBI:30616"/>
    </ligand>
</feature>
<dbReference type="Proteomes" id="UP000472676">
    <property type="component" value="Unassembled WGS sequence"/>
</dbReference>
<dbReference type="HAMAP" id="MF_00692">
    <property type="entry name" value="SelO"/>
    <property type="match status" value="1"/>
</dbReference>
<feature type="active site" description="Proton acceptor" evidence="8">
    <location>
        <position position="294"/>
    </location>
</feature>
<comment type="function">
    <text evidence="8">Nucleotidyltransferase involved in the post-translational modification of proteins. It can catalyze the addition of adenosine monophosphate (AMP) or uridine monophosphate (UMP) to a protein, resulting in modifications known as AMPylation and UMPylation.</text>
</comment>
<keyword evidence="7 8" id="KW-0460">Magnesium</keyword>
<dbReference type="AlphaFoldDB" id="A0A6M2BV69"/>
<evidence type="ECO:0000256" key="2">
    <source>
        <dbReference type="ARBA" id="ARBA00022679"/>
    </source>
</evidence>
<evidence type="ECO:0000256" key="1">
    <source>
        <dbReference type="ARBA" id="ARBA00009747"/>
    </source>
</evidence>
<keyword evidence="3 8" id="KW-0548">Nucleotidyltransferase</keyword>
<feature type="binding site" evidence="8">
    <location>
        <position position="167"/>
    </location>
    <ligand>
        <name>ATP</name>
        <dbReference type="ChEBI" id="CHEBI:30616"/>
    </ligand>
</feature>
<evidence type="ECO:0000256" key="8">
    <source>
        <dbReference type="HAMAP-Rule" id="MF_00692"/>
    </source>
</evidence>
<comment type="similarity">
    <text evidence="1 8">Belongs to the SELO family.</text>
</comment>
<evidence type="ECO:0000313" key="11">
    <source>
        <dbReference type="Proteomes" id="UP000472676"/>
    </source>
</evidence>
<organism evidence="10 11">
    <name type="scientific">Solimonas terrae</name>
    <dbReference type="NCBI Taxonomy" id="1396819"/>
    <lineage>
        <taxon>Bacteria</taxon>
        <taxon>Pseudomonadati</taxon>
        <taxon>Pseudomonadota</taxon>
        <taxon>Gammaproteobacteria</taxon>
        <taxon>Nevskiales</taxon>
        <taxon>Nevskiaceae</taxon>
        <taxon>Solimonas</taxon>
    </lineage>
</organism>
<name>A0A6M2BV69_9GAMM</name>
<feature type="binding site" evidence="8">
    <location>
        <position position="304"/>
    </location>
    <ligand>
        <name>ATP</name>
        <dbReference type="ChEBI" id="CHEBI:30616"/>
    </ligand>
</feature>
<dbReference type="NCBIfam" id="NF000658">
    <property type="entry name" value="PRK00029.1"/>
    <property type="match status" value="1"/>
</dbReference>
<sequence>MPVAAGREANRSVARRFSSRSPIRTGARTAKVAIRFPTPHSVPLTLDQLHLDNRLARLGDAYGARVAPTPLSQPRLLHADAEVAALFDLDPSTLSSEAFVETFAGNRPLPGAEPFAALYAGHQFGVYVPQLGDGRAMLLGQVRNARGESWDLQLKGAGQTPYSRFADGRAVIRSSVREYLASAAMQHLGIPTTRALSLIVGDDPVRRETIERAAVICRVAPSHLRFGNFEVFYYRNQPQRLAPLADHVIDEHFPQLRETPDRYAAWLAEVIERTARLIAQWQAVGFCHGVMNTDNMSILGLTLDYGPYGFLDAFDAHHICNHSDEGGRYAYDRQPGIGYWNCSRLLQATLPLLDADEQRAVEIAESLLERYGPQYSKTMTGLWRAKLGLRDEQDQDVELINRFLGLLHAGRGDFTRSFRLLADVAMASDASAGPLRDEMRDLAAFDAWLPDYRARLQAQALGDDERRAAMNAVNPKFVLRNHLAQQAIEDAERGGASEIETLLSLLRKPYDEHPGFETYAAEPPPEARLIEVSCSS</sequence>
<dbReference type="Pfam" id="PF02696">
    <property type="entry name" value="SelO"/>
    <property type="match status" value="1"/>
</dbReference>
<dbReference type="InterPro" id="IPR003846">
    <property type="entry name" value="SelO"/>
</dbReference>
<gene>
    <name evidence="8" type="primary">ydiU</name>
    <name evidence="8" type="synonym">selO</name>
    <name evidence="10" type="ORF">G7Y85_15050</name>
</gene>
<dbReference type="GO" id="GO:0005524">
    <property type="term" value="F:ATP binding"/>
    <property type="evidence" value="ECO:0007669"/>
    <property type="project" value="UniProtKB-UniRule"/>
</dbReference>
<evidence type="ECO:0000256" key="4">
    <source>
        <dbReference type="ARBA" id="ARBA00022723"/>
    </source>
</evidence>
<evidence type="ECO:0000256" key="7">
    <source>
        <dbReference type="ARBA" id="ARBA00022842"/>
    </source>
</evidence>
<comment type="catalytic activity">
    <reaction evidence="8">
        <text>L-threonyl-[protein] + ATP = 3-O-(5'-adenylyl)-L-threonyl-[protein] + diphosphate</text>
        <dbReference type="Rhea" id="RHEA:54292"/>
        <dbReference type="Rhea" id="RHEA-COMP:11060"/>
        <dbReference type="Rhea" id="RHEA-COMP:13847"/>
        <dbReference type="ChEBI" id="CHEBI:30013"/>
        <dbReference type="ChEBI" id="CHEBI:30616"/>
        <dbReference type="ChEBI" id="CHEBI:33019"/>
        <dbReference type="ChEBI" id="CHEBI:138113"/>
        <dbReference type="EC" id="2.7.7.108"/>
    </reaction>
</comment>
<dbReference type="GO" id="GO:0000287">
    <property type="term" value="F:magnesium ion binding"/>
    <property type="evidence" value="ECO:0007669"/>
    <property type="project" value="UniProtKB-UniRule"/>
</dbReference>
<dbReference type="PANTHER" id="PTHR32057">
    <property type="entry name" value="PROTEIN ADENYLYLTRANSFERASE SELO, MITOCHONDRIAL"/>
    <property type="match status" value="1"/>
</dbReference>
<evidence type="ECO:0000256" key="9">
    <source>
        <dbReference type="SAM" id="MobiDB-lite"/>
    </source>
</evidence>
<dbReference type="EC" id="2.7.7.108" evidence="8"/>
<dbReference type="EC" id="2.7.7.-" evidence="8"/>
<dbReference type="PANTHER" id="PTHR32057:SF14">
    <property type="entry name" value="PROTEIN ADENYLYLTRANSFERASE SELO, MITOCHONDRIAL"/>
    <property type="match status" value="1"/>
</dbReference>
<evidence type="ECO:0000256" key="5">
    <source>
        <dbReference type="ARBA" id="ARBA00022741"/>
    </source>
</evidence>
<keyword evidence="4 8" id="KW-0479">Metal-binding</keyword>
<feature type="binding site" evidence="8">
    <location>
        <position position="218"/>
    </location>
    <ligand>
        <name>ATP</name>
        <dbReference type="ChEBI" id="CHEBI:30616"/>
    </ligand>
</feature>
<feature type="binding site" evidence="8">
    <location>
        <position position="225"/>
    </location>
    <ligand>
        <name>ATP</name>
        <dbReference type="ChEBI" id="CHEBI:30616"/>
    </ligand>
</feature>